<dbReference type="Proteomes" id="UP000319257">
    <property type="component" value="Unassembled WGS sequence"/>
</dbReference>
<dbReference type="InterPro" id="IPR036291">
    <property type="entry name" value="NAD(P)-bd_dom_sf"/>
</dbReference>
<keyword evidence="7" id="KW-0521">NADP</keyword>
<evidence type="ECO:0000256" key="11">
    <source>
        <dbReference type="ARBA" id="ARBA00050997"/>
    </source>
</evidence>
<evidence type="ECO:0000256" key="4">
    <source>
        <dbReference type="ARBA" id="ARBA00022553"/>
    </source>
</evidence>
<dbReference type="GO" id="GO:0008106">
    <property type="term" value="F:alcohol dehydrogenase (NADP+) activity"/>
    <property type="evidence" value="ECO:0007669"/>
    <property type="project" value="UniProtKB-EC"/>
</dbReference>
<dbReference type="InterPro" id="IPR001138">
    <property type="entry name" value="Zn2Cys6_DnaBD"/>
</dbReference>
<reference evidence="15 16" key="1">
    <citation type="submission" date="2019-06" db="EMBL/GenBank/DDBJ databases">
        <title>Draft genome sequence of the filamentous fungus Phialemoniopsis curvata isolated from diesel fuel.</title>
        <authorList>
            <person name="Varaljay V.A."/>
            <person name="Lyon W.J."/>
            <person name="Crouch A.L."/>
            <person name="Drake C.E."/>
            <person name="Hollomon J.M."/>
            <person name="Nadeau L.J."/>
            <person name="Nunn H.S."/>
            <person name="Stevenson B.S."/>
            <person name="Bojanowski C.L."/>
            <person name="Crookes-Goodson W.J."/>
        </authorList>
    </citation>
    <scope>NUCLEOTIDE SEQUENCE [LARGE SCALE GENOMIC DNA]</scope>
    <source>
        <strain evidence="15 16">D216</strain>
    </source>
</reference>
<evidence type="ECO:0000256" key="10">
    <source>
        <dbReference type="ARBA" id="ARBA00024074"/>
    </source>
</evidence>
<comment type="similarity">
    <text evidence="2 12">Belongs to the zinc-containing alcohol dehydrogenase family.</text>
</comment>
<dbReference type="Gene3D" id="4.10.240.10">
    <property type="entry name" value="Zn(2)-C6 fungal-type DNA-binding domain"/>
    <property type="match status" value="1"/>
</dbReference>
<dbReference type="Gene3D" id="3.90.180.10">
    <property type="entry name" value="Medium-chain alcohol dehydrogenases, catalytic domain"/>
    <property type="match status" value="1"/>
</dbReference>
<comment type="cofactor">
    <cofactor evidence="1 12">
        <name>Zn(2+)</name>
        <dbReference type="ChEBI" id="CHEBI:29105"/>
    </cofactor>
</comment>
<dbReference type="InterPro" id="IPR036864">
    <property type="entry name" value="Zn2-C6_fun-type_DNA-bd_sf"/>
</dbReference>
<feature type="domain" description="Zn(2)-C6 fungal-type" evidence="14">
    <location>
        <begin position="427"/>
        <end position="457"/>
    </location>
</feature>
<comment type="subunit">
    <text evidence="3">Homodimer.</text>
</comment>
<evidence type="ECO:0000256" key="7">
    <source>
        <dbReference type="ARBA" id="ARBA00022857"/>
    </source>
</evidence>
<dbReference type="SUPFAM" id="SSF51735">
    <property type="entry name" value="NAD(P)-binding Rossmann-fold domains"/>
    <property type="match status" value="1"/>
</dbReference>
<accession>A0A507BA21</accession>
<evidence type="ECO:0000256" key="9">
    <source>
        <dbReference type="ARBA" id="ARBA00023242"/>
    </source>
</evidence>
<keyword evidence="6 12" id="KW-0862">Zinc</keyword>
<dbReference type="Pfam" id="PF08240">
    <property type="entry name" value="ADH_N"/>
    <property type="match status" value="1"/>
</dbReference>
<keyword evidence="5 12" id="KW-0479">Metal-binding</keyword>
<dbReference type="PROSITE" id="PS00059">
    <property type="entry name" value="ADH_ZINC"/>
    <property type="match status" value="1"/>
</dbReference>
<dbReference type="PANTHER" id="PTHR42683">
    <property type="entry name" value="ALDEHYDE REDUCTASE"/>
    <property type="match status" value="1"/>
</dbReference>
<dbReference type="SMART" id="SM00066">
    <property type="entry name" value="GAL4"/>
    <property type="match status" value="1"/>
</dbReference>
<keyword evidence="9" id="KW-0539">Nucleus</keyword>
<evidence type="ECO:0000256" key="8">
    <source>
        <dbReference type="ARBA" id="ARBA00023002"/>
    </source>
</evidence>
<gene>
    <name evidence="15" type="ORF">E0L32_000380</name>
</gene>
<keyword evidence="16" id="KW-1185">Reference proteome</keyword>
<dbReference type="PROSITE" id="PS50048">
    <property type="entry name" value="ZN2_CY6_FUNGAL_2"/>
    <property type="match status" value="1"/>
</dbReference>
<dbReference type="SUPFAM" id="SSF57701">
    <property type="entry name" value="Zn2/Cys6 DNA-binding domain"/>
    <property type="match status" value="1"/>
</dbReference>
<comment type="catalytic activity">
    <reaction evidence="11">
        <text>a primary alcohol + NADP(+) = an aldehyde + NADPH + H(+)</text>
        <dbReference type="Rhea" id="RHEA:15937"/>
        <dbReference type="ChEBI" id="CHEBI:15378"/>
        <dbReference type="ChEBI" id="CHEBI:15734"/>
        <dbReference type="ChEBI" id="CHEBI:17478"/>
        <dbReference type="ChEBI" id="CHEBI:57783"/>
        <dbReference type="ChEBI" id="CHEBI:58349"/>
        <dbReference type="EC" id="1.1.1.2"/>
    </reaction>
    <physiologicalReaction direction="left-to-right" evidence="11">
        <dbReference type="Rhea" id="RHEA:15938"/>
    </physiologicalReaction>
    <physiologicalReaction direction="right-to-left" evidence="11">
        <dbReference type="Rhea" id="RHEA:15939"/>
    </physiologicalReaction>
</comment>
<organism evidence="15 16">
    <name type="scientific">Thyridium curvatum</name>
    <dbReference type="NCBI Taxonomy" id="1093900"/>
    <lineage>
        <taxon>Eukaryota</taxon>
        <taxon>Fungi</taxon>
        <taxon>Dikarya</taxon>
        <taxon>Ascomycota</taxon>
        <taxon>Pezizomycotina</taxon>
        <taxon>Sordariomycetes</taxon>
        <taxon>Sordariomycetidae</taxon>
        <taxon>Thyridiales</taxon>
        <taxon>Thyridiaceae</taxon>
        <taxon>Thyridium</taxon>
    </lineage>
</organism>
<proteinExistence type="inferred from homology"/>
<name>A0A507BA21_9PEZI</name>
<comment type="caution">
    <text evidence="15">The sequence shown here is derived from an EMBL/GenBank/DDBJ whole genome shotgun (WGS) entry which is preliminary data.</text>
</comment>
<dbReference type="SMART" id="SM00829">
    <property type="entry name" value="PKS_ER"/>
    <property type="match status" value="1"/>
</dbReference>
<evidence type="ECO:0000256" key="2">
    <source>
        <dbReference type="ARBA" id="ARBA00008072"/>
    </source>
</evidence>
<feature type="region of interest" description="Disordered" evidence="13">
    <location>
        <begin position="492"/>
        <end position="517"/>
    </location>
</feature>
<dbReference type="CDD" id="cd05283">
    <property type="entry name" value="CAD1"/>
    <property type="match status" value="1"/>
</dbReference>
<dbReference type="SUPFAM" id="SSF50129">
    <property type="entry name" value="GroES-like"/>
    <property type="match status" value="1"/>
</dbReference>
<feature type="compositionally biased region" description="Low complexity" evidence="13">
    <location>
        <begin position="502"/>
        <end position="513"/>
    </location>
</feature>
<dbReference type="InterPro" id="IPR047109">
    <property type="entry name" value="CAD-like"/>
</dbReference>
<dbReference type="GO" id="GO:0008270">
    <property type="term" value="F:zinc ion binding"/>
    <property type="evidence" value="ECO:0007669"/>
    <property type="project" value="InterPro"/>
</dbReference>
<dbReference type="InterPro" id="IPR013154">
    <property type="entry name" value="ADH-like_N"/>
</dbReference>
<evidence type="ECO:0000256" key="13">
    <source>
        <dbReference type="SAM" id="MobiDB-lite"/>
    </source>
</evidence>
<keyword evidence="8" id="KW-0560">Oxidoreductase</keyword>
<dbReference type="InParanoid" id="A0A507BA21"/>
<dbReference type="STRING" id="1093900.A0A507BA21"/>
<dbReference type="GO" id="GO:0003677">
    <property type="term" value="F:DNA binding"/>
    <property type="evidence" value="ECO:0007669"/>
    <property type="project" value="InterPro"/>
</dbReference>
<dbReference type="Pfam" id="PF00107">
    <property type="entry name" value="ADH_zinc_N"/>
    <property type="match status" value="1"/>
</dbReference>
<protein>
    <recommendedName>
        <fullName evidence="10">alcohol dehydrogenase (NADP(+))</fullName>
        <ecNumber evidence="10">1.1.1.2</ecNumber>
    </recommendedName>
</protein>
<dbReference type="RefSeq" id="XP_030997757.1">
    <property type="nucleotide sequence ID" value="XM_031138140.1"/>
</dbReference>
<dbReference type="EMBL" id="SKBQ01000001">
    <property type="protein sequence ID" value="TPX16046.1"/>
    <property type="molecule type" value="Genomic_DNA"/>
</dbReference>
<evidence type="ECO:0000256" key="12">
    <source>
        <dbReference type="RuleBase" id="RU361277"/>
    </source>
</evidence>
<dbReference type="InterPro" id="IPR002328">
    <property type="entry name" value="ADH_Zn_CS"/>
</dbReference>
<dbReference type="GeneID" id="41967827"/>
<dbReference type="GO" id="GO:0000981">
    <property type="term" value="F:DNA-binding transcription factor activity, RNA polymerase II-specific"/>
    <property type="evidence" value="ECO:0007669"/>
    <property type="project" value="InterPro"/>
</dbReference>
<evidence type="ECO:0000313" key="16">
    <source>
        <dbReference type="Proteomes" id="UP000319257"/>
    </source>
</evidence>
<evidence type="ECO:0000256" key="6">
    <source>
        <dbReference type="ARBA" id="ARBA00022833"/>
    </source>
</evidence>
<dbReference type="GO" id="GO:0006351">
    <property type="term" value="P:DNA-templated transcription"/>
    <property type="evidence" value="ECO:0007669"/>
    <property type="project" value="InterPro"/>
</dbReference>
<dbReference type="OrthoDB" id="2123952at2759"/>
<evidence type="ECO:0000256" key="1">
    <source>
        <dbReference type="ARBA" id="ARBA00001947"/>
    </source>
</evidence>
<dbReference type="InterPro" id="IPR013149">
    <property type="entry name" value="ADH-like_C"/>
</dbReference>
<dbReference type="Gene3D" id="3.40.50.720">
    <property type="entry name" value="NAD(P)-binding Rossmann-like Domain"/>
    <property type="match status" value="1"/>
</dbReference>
<dbReference type="AlphaFoldDB" id="A0A507BA21"/>
<dbReference type="CDD" id="cd12148">
    <property type="entry name" value="fungal_TF_MHR"/>
    <property type="match status" value="1"/>
</dbReference>
<keyword evidence="4" id="KW-0597">Phosphoprotein</keyword>
<evidence type="ECO:0000313" key="15">
    <source>
        <dbReference type="EMBL" id="TPX16046.1"/>
    </source>
</evidence>
<dbReference type="FunFam" id="3.40.50.720:FF:000158">
    <property type="entry name" value="Zinc-binding alcohol dehydrogenase"/>
    <property type="match status" value="1"/>
</dbReference>
<dbReference type="InterPro" id="IPR020843">
    <property type="entry name" value="ER"/>
</dbReference>
<dbReference type="GO" id="GO:0006066">
    <property type="term" value="P:alcohol metabolic process"/>
    <property type="evidence" value="ECO:0007669"/>
    <property type="project" value="UniProtKB-ARBA"/>
</dbReference>
<dbReference type="SMART" id="SM00906">
    <property type="entry name" value="Fungal_trans"/>
    <property type="match status" value="1"/>
</dbReference>
<dbReference type="InterPro" id="IPR011032">
    <property type="entry name" value="GroES-like_sf"/>
</dbReference>
<sequence>MNSPMTSYKFEGWVGRDEKAADGHMEWGSFEPKKWEESDVDIQVTHCGVCATDLHTLRADFGPTPYREFKITGQHSSSREQLSSDCTPKACVVGHELVGKAVRVGTDVNNIKVGDRVGVGPQARSCERADCYECSSSQSNYCPRAVATYGAVYPDDIGKSYGGYSNYTRVHNSFVFKIPDGIASEDAASMFCAGVTMYVPLKKYGCGPAKKVGIVGLGGLGHYGILFAKALKAQLIVAISRRRSKAQDSLDLGADKYIATMDDDDWQRQNYGSLDIIMVTASSPDMNMDQYLDMLRPGGVLIQVGAHEGGQFPPFSALKLLFRGLTIAGAVCGTPAEMRDMLELAEREGIKPWIQTMPLDKANQALRDLEAGIPRYRLVLVNRKNSKAHNFTYAQKFVKVTQSKRNHPQAEVEMPPLTTPRRGRGRPCDLCFVKKIKCDSVKPQCSNCVLYKTECRQTITRRKAGPRSTLDPQVTLDNIDPELAATAQPIQNGAASGDSAMPRTSSRSPLTSPAEASKSDIWGFDPIHPTLYYGQPDGSWSLPPLEEIEPMIDDYFKFWNPSMPLFNQSSFMRMVTRWFSRDPKHDSASWAAILVVVGLGLQSAAFPGNNSRISPGKTKDWIDYCMRHAQSVVPELVVRDQDLLGVQVLVGTAMLFRNSFDIRPSSILLGMAIRLAHRMQLHYQESAQYFTQDEALERSNVFWVTYILDKDICLKTKTPSMLSDSDISISFDSQRPSNQTSVLWAKDRGSQFDIFGGRLELARIEGKVYDLLYSSHFLTLEPSARQSRVEKLDKMLTEWYNQIPSAFKLDTAASVLDSAELLQLSMVYHIYLACLVSSHGVWSSKTDWMERIGALGRAAVEDFAAASYGPKVLTCVNAQNPPLPQAWDTCVNASRRCVELFQSTTPSQCLLWQGTCAHFSGLIVLLANIISYPVQPSAPSDLELVKASMAIYNQELHSTPSIVYDSLKLVIDVLSKRAKEIVDNFLSEEEALISASAGIGTGPALFAESERMAEFPYYEEQMSSFTFDDLISGDGVVDSLNSPDIRT</sequence>
<dbReference type="Pfam" id="PF04082">
    <property type="entry name" value="Fungal_trans"/>
    <property type="match status" value="1"/>
</dbReference>
<evidence type="ECO:0000256" key="3">
    <source>
        <dbReference type="ARBA" id="ARBA00011738"/>
    </source>
</evidence>
<evidence type="ECO:0000259" key="14">
    <source>
        <dbReference type="PROSITE" id="PS50048"/>
    </source>
</evidence>
<dbReference type="Pfam" id="PF00172">
    <property type="entry name" value="Zn_clus"/>
    <property type="match status" value="1"/>
</dbReference>
<evidence type="ECO:0000256" key="5">
    <source>
        <dbReference type="ARBA" id="ARBA00022723"/>
    </source>
</evidence>
<dbReference type="EC" id="1.1.1.2" evidence="10"/>
<dbReference type="CDD" id="cd00067">
    <property type="entry name" value="GAL4"/>
    <property type="match status" value="1"/>
</dbReference>
<dbReference type="InterPro" id="IPR007219">
    <property type="entry name" value="XnlR_reg_dom"/>
</dbReference>